<dbReference type="Proteomes" id="UP000634134">
    <property type="component" value="Unassembled WGS sequence"/>
</dbReference>
<protein>
    <submittedName>
        <fullName evidence="2">Beta-ketoacyl synthase chain length factor</fullName>
    </submittedName>
</protein>
<organism evidence="2 3">
    <name type="scientific">Dyadobacter subterraneus</name>
    <dbReference type="NCBI Taxonomy" id="2773304"/>
    <lineage>
        <taxon>Bacteria</taxon>
        <taxon>Pseudomonadati</taxon>
        <taxon>Bacteroidota</taxon>
        <taxon>Cytophagia</taxon>
        <taxon>Cytophagales</taxon>
        <taxon>Spirosomataceae</taxon>
        <taxon>Dyadobacter</taxon>
    </lineage>
</organism>
<sequence>MYITAASTISHQPTFKNAGFSKLIEPLKQDSELISPNFKDYIDAGLLRRMSKILRISVTAAKDCLQQAEIDQPGAIIVGTGLGCLQDTEKFLHNFLTIEGLLPPTSFIQSTHNTIAGQISLSIGNHGYNMTHTQNTLSFEHALIDTGLLLGEGNDNIIVGAADEYIEILSTIGEHLKLKPQINLTSGASFFIVSKEQSGKSIAKIKDIETIGLVQNIDEAVSNFLVNNDLKKSAIDLVLYSKSGDLKGSEQDSDVLKDFDADSELVNYTELIGIYPSNSSFALHYALDRIQTENSIKKVLIINGLNKINLGLTLIESLEA</sequence>
<dbReference type="RefSeq" id="WP_194122156.1">
    <property type="nucleotide sequence ID" value="NZ_JACYGY010000001.1"/>
</dbReference>
<accession>A0ABR9WF06</accession>
<dbReference type="Gene3D" id="3.40.47.10">
    <property type="match status" value="1"/>
</dbReference>
<evidence type="ECO:0000259" key="1">
    <source>
        <dbReference type="Pfam" id="PF13723"/>
    </source>
</evidence>
<gene>
    <name evidence="2" type="ORF">IEE83_19495</name>
</gene>
<proteinExistence type="predicted"/>
<name>A0ABR9WF06_9BACT</name>
<dbReference type="InterPro" id="IPR014030">
    <property type="entry name" value="Ketoacyl_synth_N"/>
</dbReference>
<evidence type="ECO:0000313" key="2">
    <source>
        <dbReference type="EMBL" id="MBE9464075.1"/>
    </source>
</evidence>
<dbReference type="Pfam" id="PF13723">
    <property type="entry name" value="Ketoacyl-synt_2"/>
    <property type="match status" value="1"/>
</dbReference>
<keyword evidence="3" id="KW-1185">Reference proteome</keyword>
<evidence type="ECO:0000313" key="3">
    <source>
        <dbReference type="Proteomes" id="UP000634134"/>
    </source>
</evidence>
<reference evidence="3" key="1">
    <citation type="submission" date="2023-07" db="EMBL/GenBank/DDBJ databases">
        <title>Dyadobacter sp. nov 'subterranea' isolated from contaminted grondwater.</title>
        <authorList>
            <person name="Szabo I."/>
            <person name="Al-Omari J."/>
            <person name="Szerdahelyi S.G."/>
            <person name="Rado J."/>
        </authorList>
    </citation>
    <scope>NUCLEOTIDE SEQUENCE [LARGE SCALE GENOMIC DNA]</scope>
    <source>
        <strain evidence="3">UP-52</strain>
    </source>
</reference>
<dbReference type="EMBL" id="JACYGY010000001">
    <property type="protein sequence ID" value="MBE9464075.1"/>
    <property type="molecule type" value="Genomic_DNA"/>
</dbReference>
<feature type="domain" description="Beta-ketoacyl synthase-like N-terminal" evidence="1">
    <location>
        <begin position="46"/>
        <end position="165"/>
    </location>
</feature>
<comment type="caution">
    <text evidence="2">The sequence shown here is derived from an EMBL/GenBank/DDBJ whole genome shotgun (WGS) entry which is preliminary data.</text>
</comment>
<dbReference type="InterPro" id="IPR016039">
    <property type="entry name" value="Thiolase-like"/>
</dbReference>
<dbReference type="SUPFAM" id="SSF53901">
    <property type="entry name" value="Thiolase-like"/>
    <property type="match status" value="1"/>
</dbReference>